<dbReference type="Proteomes" id="UP001551695">
    <property type="component" value="Unassembled WGS sequence"/>
</dbReference>
<accession>A0ABV3G4V5</accession>
<sequence>MVEVLAEAHRYRTTCLLDCTVVDETLDIVVRDWSSLGAVFMPAVVGAKVHDRLTEPGPVIVVDDIGWIMFTTPITAGARQRWQPELAASKTLIIDPEAVVALPGPCRTDRRWLIPPMTGFRPLPEQVFTEIRRLAALDGVVVASTRKPA</sequence>
<evidence type="ECO:0000313" key="2">
    <source>
        <dbReference type="Proteomes" id="UP001551695"/>
    </source>
</evidence>
<name>A0ABV3G4V5_9NOCA</name>
<protein>
    <submittedName>
        <fullName evidence="1">Uncharacterized protein</fullName>
    </submittedName>
</protein>
<proteinExistence type="predicted"/>
<gene>
    <name evidence="1" type="ORF">AB0I48_34745</name>
</gene>
<organism evidence="1 2">
    <name type="scientific">Nocardia aurea</name>
    <dbReference type="NCBI Taxonomy" id="2144174"/>
    <lineage>
        <taxon>Bacteria</taxon>
        <taxon>Bacillati</taxon>
        <taxon>Actinomycetota</taxon>
        <taxon>Actinomycetes</taxon>
        <taxon>Mycobacteriales</taxon>
        <taxon>Nocardiaceae</taxon>
        <taxon>Nocardia</taxon>
    </lineage>
</organism>
<dbReference type="RefSeq" id="WP_357789936.1">
    <property type="nucleotide sequence ID" value="NZ_JBFAKC010000025.1"/>
</dbReference>
<comment type="caution">
    <text evidence="1">The sequence shown here is derived from an EMBL/GenBank/DDBJ whole genome shotgun (WGS) entry which is preliminary data.</text>
</comment>
<dbReference type="EMBL" id="JBFAKC010000025">
    <property type="protein sequence ID" value="MEV0712724.1"/>
    <property type="molecule type" value="Genomic_DNA"/>
</dbReference>
<reference evidence="1 2" key="1">
    <citation type="submission" date="2024-06" db="EMBL/GenBank/DDBJ databases">
        <title>The Natural Products Discovery Center: Release of the First 8490 Sequenced Strains for Exploring Actinobacteria Biosynthetic Diversity.</title>
        <authorList>
            <person name="Kalkreuter E."/>
            <person name="Kautsar S.A."/>
            <person name="Yang D."/>
            <person name="Bader C.D."/>
            <person name="Teijaro C.N."/>
            <person name="Fluegel L."/>
            <person name="Davis C.M."/>
            <person name="Simpson J.R."/>
            <person name="Lauterbach L."/>
            <person name="Steele A.D."/>
            <person name="Gui C."/>
            <person name="Meng S."/>
            <person name="Li G."/>
            <person name="Viehrig K."/>
            <person name="Ye F."/>
            <person name="Su P."/>
            <person name="Kiefer A.F."/>
            <person name="Nichols A."/>
            <person name="Cepeda A.J."/>
            <person name="Yan W."/>
            <person name="Fan B."/>
            <person name="Jiang Y."/>
            <person name="Adhikari A."/>
            <person name="Zheng C.-J."/>
            <person name="Schuster L."/>
            <person name="Cowan T.M."/>
            <person name="Smanski M.J."/>
            <person name="Chevrette M.G."/>
            <person name="De Carvalho L.P.S."/>
            <person name="Shen B."/>
        </authorList>
    </citation>
    <scope>NUCLEOTIDE SEQUENCE [LARGE SCALE GENOMIC DNA]</scope>
    <source>
        <strain evidence="1 2">NPDC050403</strain>
    </source>
</reference>
<keyword evidence="2" id="KW-1185">Reference proteome</keyword>
<evidence type="ECO:0000313" key="1">
    <source>
        <dbReference type="EMBL" id="MEV0712724.1"/>
    </source>
</evidence>